<dbReference type="EMBL" id="JAINUG010000111">
    <property type="protein sequence ID" value="KAJ8395916.1"/>
    <property type="molecule type" value="Genomic_DNA"/>
</dbReference>
<name>A0AAD7S6V7_9TELE</name>
<sequence length="143" mass="15588">MLTRSSNQKTCTAVRVNEELMLWLGKPTGQEAESKPEQGRSQSEGSRPASGGVDQTRQIDARICRLVAPDIEGNPPGPCALPVTVKVTAALTFFATNSFQHTLEDALQDLRRREAELHVAIEGVGEAQPTREIRDRLAAELVP</sequence>
<evidence type="ECO:0000313" key="3">
    <source>
        <dbReference type="Proteomes" id="UP001221898"/>
    </source>
</evidence>
<gene>
    <name evidence="2" type="ORF">AAFF_G00026240</name>
</gene>
<protein>
    <submittedName>
        <fullName evidence="2">Uncharacterized protein</fullName>
    </submittedName>
</protein>
<comment type="caution">
    <text evidence="2">The sequence shown here is derived from an EMBL/GenBank/DDBJ whole genome shotgun (WGS) entry which is preliminary data.</text>
</comment>
<dbReference type="AlphaFoldDB" id="A0AAD7S6V7"/>
<evidence type="ECO:0000256" key="1">
    <source>
        <dbReference type="SAM" id="MobiDB-lite"/>
    </source>
</evidence>
<organism evidence="2 3">
    <name type="scientific">Aldrovandia affinis</name>
    <dbReference type="NCBI Taxonomy" id="143900"/>
    <lineage>
        <taxon>Eukaryota</taxon>
        <taxon>Metazoa</taxon>
        <taxon>Chordata</taxon>
        <taxon>Craniata</taxon>
        <taxon>Vertebrata</taxon>
        <taxon>Euteleostomi</taxon>
        <taxon>Actinopterygii</taxon>
        <taxon>Neopterygii</taxon>
        <taxon>Teleostei</taxon>
        <taxon>Notacanthiformes</taxon>
        <taxon>Halosauridae</taxon>
        <taxon>Aldrovandia</taxon>
    </lineage>
</organism>
<evidence type="ECO:0000313" key="2">
    <source>
        <dbReference type="EMBL" id="KAJ8395916.1"/>
    </source>
</evidence>
<feature type="region of interest" description="Disordered" evidence="1">
    <location>
        <begin position="22"/>
        <end position="57"/>
    </location>
</feature>
<keyword evidence="3" id="KW-1185">Reference proteome</keyword>
<reference evidence="2" key="1">
    <citation type="journal article" date="2023" name="Science">
        <title>Genome structures resolve the early diversification of teleost fishes.</title>
        <authorList>
            <person name="Parey E."/>
            <person name="Louis A."/>
            <person name="Montfort J."/>
            <person name="Bouchez O."/>
            <person name="Roques C."/>
            <person name="Iampietro C."/>
            <person name="Lluch J."/>
            <person name="Castinel A."/>
            <person name="Donnadieu C."/>
            <person name="Desvignes T."/>
            <person name="Floi Bucao C."/>
            <person name="Jouanno E."/>
            <person name="Wen M."/>
            <person name="Mejri S."/>
            <person name="Dirks R."/>
            <person name="Jansen H."/>
            <person name="Henkel C."/>
            <person name="Chen W.J."/>
            <person name="Zahm M."/>
            <person name="Cabau C."/>
            <person name="Klopp C."/>
            <person name="Thompson A.W."/>
            <person name="Robinson-Rechavi M."/>
            <person name="Braasch I."/>
            <person name="Lecointre G."/>
            <person name="Bobe J."/>
            <person name="Postlethwait J.H."/>
            <person name="Berthelot C."/>
            <person name="Roest Crollius H."/>
            <person name="Guiguen Y."/>
        </authorList>
    </citation>
    <scope>NUCLEOTIDE SEQUENCE</scope>
    <source>
        <strain evidence="2">NC1722</strain>
    </source>
</reference>
<proteinExistence type="predicted"/>
<accession>A0AAD7S6V7</accession>
<dbReference type="Proteomes" id="UP001221898">
    <property type="component" value="Unassembled WGS sequence"/>
</dbReference>